<reference evidence="4" key="1">
    <citation type="submission" date="2017-01" db="EMBL/GenBank/DDBJ databases">
        <authorList>
            <person name="Varghese N."/>
            <person name="Submissions S."/>
        </authorList>
    </citation>
    <scope>NUCLEOTIDE SEQUENCE [LARGE SCALE GENOMIC DNA]</scope>
    <source>
        <strain evidence="4">DSM 21054</strain>
    </source>
</reference>
<dbReference type="STRING" id="477680.SAMN05421788_11667"/>
<dbReference type="InterPro" id="IPR034660">
    <property type="entry name" value="DinB/YfiT-like"/>
</dbReference>
<dbReference type="Pfam" id="PF12867">
    <property type="entry name" value="DinB_2"/>
    <property type="match status" value="1"/>
</dbReference>
<organism evidence="3 4">
    <name type="scientific">Filimonas lacunae</name>
    <dbReference type="NCBI Taxonomy" id="477680"/>
    <lineage>
        <taxon>Bacteria</taxon>
        <taxon>Pseudomonadati</taxon>
        <taxon>Bacteroidota</taxon>
        <taxon>Chitinophagia</taxon>
        <taxon>Chitinophagales</taxon>
        <taxon>Chitinophagaceae</taxon>
        <taxon>Filimonas</taxon>
    </lineage>
</organism>
<dbReference type="Proteomes" id="UP000186917">
    <property type="component" value="Unassembled WGS sequence"/>
</dbReference>
<keyword evidence="1" id="KW-0732">Signal</keyword>
<dbReference type="AlphaFoldDB" id="A0A1N7RIG3"/>
<evidence type="ECO:0000256" key="1">
    <source>
        <dbReference type="SAM" id="SignalP"/>
    </source>
</evidence>
<proteinExistence type="predicted"/>
<evidence type="ECO:0000313" key="3">
    <source>
        <dbReference type="EMBL" id="SIT34457.1"/>
    </source>
</evidence>
<feature type="chain" id="PRO_5012771935" evidence="1">
    <location>
        <begin position="23"/>
        <end position="226"/>
    </location>
</feature>
<evidence type="ECO:0000259" key="2">
    <source>
        <dbReference type="Pfam" id="PF12867"/>
    </source>
</evidence>
<dbReference type="EMBL" id="FTOR01000016">
    <property type="protein sequence ID" value="SIT34457.1"/>
    <property type="molecule type" value="Genomic_DNA"/>
</dbReference>
<dbReference type="OrthoDB" id="9807923at2"/>
<evidence type="ECO:0000313" key="4">
    <source>
        <dbReference type="Proteomes" id="UP000186917"/>
    </source>
</evidence>
<dbReference type="SUPFAM" id="SSF109854">
    <property type="entry name" value="DinB/YfiT-like putative metalloenzymes"/>
    <property type="match status" value="1"/>
</dbReference>
<gene>
    <name evidence="3" type="ORF">SAMN05421788_11667</name>
</gene>
<dbReference type="Gene3D" id="1.20.120.450">
    <property type="entry name" value="dinb family like domain"/>
    <property type="match status" value="1"/>
</dbReference>
<dbReference type="InterPro" id="IPR024775">
    <property type="entry name" value="DinB-like"/>
</dbReference>
<accession>A0A1N7RIG3</accession>
<keyword evidence="4" id="KW-1185">Reference proteome</keyword>
<protein>
    <submittedName>
        <fullName evidence="3">DinB superfamily protein</fullName>
    </submittedName>
</protein>
<sequence>MKRTNTWLLLAFFSITASPINAQQENRNTKITTMPATVPALAKDTVLTPHEREYATRFLQETGTGVFNAVKGLNDIQLSYKPAMDKWSVEECVKHIAAAERELWVMVEQSLQQPANPDKRTALTFTDEALIAAVEDRSHKSKTFAALEPANSPYKTMTEALSSFKENREKLITFINSTQKDLRNHVSVLPMGTYDAYQFILLISAHTSRHTKQIEEVKANTNFPKN</sequence>
<name>A0A1N7RIG3_9BACT</name>
<feature type="domain" description="DinB-like" evidence="2">
    <location>
        <begin position="67"/>
        <end position="214"/>
    </location>
</feature>
<feature type="signal peptide" evidence="1">
    <location>
        <begin position="1"/>
        <end position="22"/>
    </location>
</feature>